<dbReference type="InterPro" id="IPR002528">
    <property type="entry name" value="MATE_fam"/>
</dbReference>
<organism evidence="11 12">
    <name type="scientific">Paracoccus suum</name>
    <dbReference type="NCBI Taxonomy" id="2259340"/>
    <lineage>
        <taxon>Bacteria</taxon>
        <taxon>Pseudomonadati</taxon>
        <taxon>Pseudomonadota</taxon>
        <taxon>Alphaproteobacteria</taxon>
        <taxon>Rhodobacterales</taxon>
        <taxon>Paracoccaceae</taxon>
        <taxon>Paracoccus</taxon>
    </lineage>
</organism>
<feature type="transmembrane region" description="Helical" evidence="10">
    <location>
        <begin position="395"/>
        <end position="416"/>
    </location>
</feature>
<evidence type="ECO:0000256" key="9">
    <source>
        <dbReference type="ARBA" id="ARBA00031636"/>
    </source>
</evidence>
<dbReference type="AlphaFoldDB" id="A0A344PIS3"/>
<evidence type="ECO:0000256" key="8">
    <source>
        <dbReference type="ARBA" id="ARBA00023136"/>
    </source>
</evidence>
<gene>
    <name evidence="11" type="ORF">DRW48_05890</name>
</gene>
<dbReference type="NCBIfam" id="TIGR00797">
    <property type="entry name" value="matE"/>
    <property type="match status" value="1"/>
</dbReference>
<evidence type="ECO:0000256" key="3">
    <source>
        <dbReference type="ARBA" id="ARBA00022449"/>
    </source>
</evidence>
<keyword evidence="4" id="KW-1003">Cell membrane</keyword>
<evidence type="ECO:0000256" key="5">
    <source>
        <dbReference type="ARBA" id="ARBA00022692"/>
    </source>
</evidence>
<comment type="subcellular location">
    <subcellularLocation>
        <location evidence="1">Cell inner membrane</location>
        <topology evidence="1">Multi-pass membrane protein</topology>
    </subcellularLocation>
</comment>
<dbReference type="InterPro" id="IPR048279">
    <property type="entry name" value="MdtK-like"/>
</dbReference>
<evidence type="ECO:0000313" key="12">
    <source>
        <dbReference type="Proteomes" id="UP000252023"/>
    </source>
</evidence>
<dbReference type="PIRSF" id="PIRSF006603">
    <property type="entry name" value="DinF"/>
    <property type="match status" value="1"/>
</dbReference>
<protein>
    <recommendedName>
        <fullName evidence="9">Multidrug-efflux transporter</fullName>
    </recommendedName>
</protein>
<accession>A0A344PIS3</accession>
<dbReference type="InterPro" id="IPR050222">
    <property type="entry name" value="MATE_MdtK"/>
</dbReference>
<keyword evidence="5 10" id="KW-0812">Transmembrane</keyword>
<keyword evidence="8 10" id="KW-0472">Membrane</keyword>
<name>A0A344PIS3_9RHOB</name>
<dbReference type="EMBL" id="CP030918">
    <property type="protein sequence ID" value="AXC49278.1"/>
    <property type="molecule type" value="Genomic_DNA"/>
</dbReference>
<evidence type="ECO:0000256" key="4">
    <source>
        <dbReference type="ARBA" id="ARBA00022475"/>
    </source>
</evidence>
<dbReference type="RefSeq" id="WP_114075597.1">
    <property type="nucleotide sequence ID" value="NZ_CP030918.1"/>
</dbReference>
<dbReference type="GO" id="GO:0005886">
    <property type="term" value="C:plasma membrane"/>
    <property type="evidence" value="ECO:0007669"/>
    <property type="project" value="UniProtKB-SubCell"/>
</dbReference>
<feature type="transmembrane region" description="Helical" evidence="10">
    <location>
        <begin position="238"/>
        <end position="260"/>
    </location>
</feature>
<evidence type="ECO:0000256" key="10">
    <source>
        <dbReference type="SAM" id="Phobius"/>
    </source>
</evidence>
<dbReference type="KEGG" id="pars:DRW48_05890"/>
<proteinExistence type="predicted"/>
<dbReference type="Proteomes" id="UP000252023">
    <property type="component" value="Chromosome"/>
</dbReference>
<dbReference type="PANTHER" id="PTHR43298">
    <property type="entry name" value="MULTIDRUG RESISTANCE PROTEIN NORM-RELATED"/>
    <property type="match status" value="1"/>
</dbReference>
<evidence type="ECO:0000256" key="1">
    <source>
        <dbReference type="ARBA" id="ARBA00004429"/>
    </source>
</evidence>
<keyword evidence="2" id="KW-0813">Transport</keyword>
<keyword evidence="3" id="KW-0050">Antiport</keyword>
<reference evidence="12" key="1">
    <citation type="submission" date="2018-07" db="EMBL/GenBank/DDBJ databases">
        <title>Genome sequencing of Paracoccus sp. SC2-6.</title>
        <authorList>
            <person name="Heo J."/>
            <person name="Kim S.-J."/>
            <person name="Kwon S.-W."/>
        </authorList>
    </citation>
    <scope>NUCLEOTIDE SEQUENCE [LARGE SCALE GENOMIC DNA]</scope>
    <source>
        <strain evidence="12">SC2-6</strain>
    </source>
</reference>
<dbReference type="Pfam" id="PF01554">
    <property type="entry name" value="MatE"/>
    <property type="match status" value="2"/>
</dbReference>
<dbReference type="CDD" id="cd13131">
    <property type="entry name" value="MATE_NorM_like"/>
    <property type="match status" value="1"/>
</dbReference>
<keyword evidence="6 10" id="KW-1133">Transmembrane helix</keyword>
<feature type="transmembrane region" description="Helical" evidence="10">
    <location>
        <begin position="130"/>
        <end position="148"/>
    </location>
</feature>
<feature type="transmembrane region" description="Helical" evidence="10">
    <location>
        <begin position="422"/>
        <end position="443"/>
    </location>
</feature>
<dbReference type="OrthoDB" id="9780160at2"/>
<evidence type="ECO:0000256" key="6">
    <source>
        <dbReference type="ARBA" id="ARBA00022989"/>
    </source>
</evidence>
<feature type="transmembrane region" description="Helical" evidence="10">
    <location>
        <begin position="57"/>
        <end position="77"/>
    </location>
</feature>
<dbReference type="PANTHER" id="PTHR43298:SF2">
    <property type="entry name" value="FMN_FAD EXPORTER YEEO-RELATED"/>
    <property type="match status" value="1"/>
</dbReference>
<feature type="transmembrane region" description="Helical" evidence="10">
    <location>
        <begin position="191"/>
        <end position="217"/>
    </location>
</feature>
<keyword evidence="12" id="KW-1185">Reference proteome</keyword>
<keyword evidence="7" id="KW-0406">Ion transport</keyword>
<feature type="transmembrane region" description="Helical" evidence="10">
    <location>
        <begin position="272"/>
        <end position="294"/>
    </location>
</feature>
<evidence type="ECO:0000256" key="2">
    <source>
        <dbReference type="ARBA" id="ARBA00022448"/>
    </source>
</evidence>
<dbReference type="GO" id="GO:0015297">
    <property type="term" value="F:antiporter activity"/>
    <property type="evidence" value="ECO:0007669"/>
    <property type="project" value="UniProtKB-KW"/>
</dbReference>
<feature type="transmembrane region" description="Helical" evidence="10">
    <location>
        <begin position="98"/>
        <end position="118"/>
    </location>
</feature>
<dbReference type="GO" id="GO:0042910">
    <property type="term" value="F:xenobiotic transmembrane transporter activity"/>
    <property type="evidence" value="ECO:0007669"/>
    <property type="project" value="InterPro"/>
</dbReference>
<evidence type="ECO:0000313" key="11">
    <source>
        <dbReference type="EMBL" id="AXC49278.1"/>
    </source>
</evidence>
<dbReference type="GO" id="GO:0006811">
    <property type="term" value="P:monoatomic ion transport"/>
    <property type="evidence" value="ECO:0007669"/>
    <property type="project" value="UniProtKB-KW"/>
</dbReference>
<feature type="transmembrane region" description="Helical" evidence="10">
    <location>
        <begin position="160"/>
        <end position="179"/>
    </location>
</feature>
<evidence type="ECO:0000256" key="7">
    <source>
        <dbReference type="ARBA" id="ARBA00023065"/>
    </source>
</evidence>
<feature type="transmembrane region" description="Helical" evidence="10">
    <location>
        <begin position="363"/>
        <end position="383"/>
    </location>
</feature>
<feature type="transmembrane region" description="Helical" evidence="10">
    <location>
        <begin position="315"/>
        <end position="337"/>
    </location>
</feature>
<sequence length="465" mass="49841">MIPLRYRPHLFALISLGLPLIGSQLARLMIGVSDTVIVGRYGVEPLAALVLATSYQFILFISGSGYAIGLMGVLAAAHARHDEVEVRRSMRMTLWLSGLHAIAMFPLMWFSGPILLALGQDPQIASLAQQFLRVFFLAMAPMLWGMAMNSYLATLGRANVVLWVTLAGLPLNVALNWALVFGNWGAPELGVAGSALASVIVNVLQITVLWFYALWLPKARVYQLAKNFWRPDWGHFRHVFRVGLPVGLTLVAEVGMFTGANLMMGWLGPQVLAAHGIALQLSALAFMIHLGLGNAATIRVGHAAGQGDGASIREIGWTVIALSTCVAACTASSFVFLPETLGGLFLDPSHPQTPTILGLVTKLLFWAALFQLADGLQAIALGLLRGIQDTRAPMLIAVVAYWLVGLPTGYVAGFILGYGPQGIWFGLLLGLAVAAVLLLRRFWAGEARGSWTRAAAPVPSHALPA</sequence>